<evidence type="ECO:0000256" key="1">
    <source>
        <dbReference type="SAM" id="Phobius"/>
    </source>
</evidence>
<feature type="transmembrane region" description="Helical" evidence="1">
    <location>
        <begin position="82"/>
        <end position="106"/>
    </location>
</feature>
<feature type="transmembrane region" description="Helical" evidence="1">
    <location>
        <begin position="316"/>
        <end position="333"/>
    </location>
</feature>
<feature type="transmembrane region" description="Helical" evidence="1">
    <location>
        <begin position="275"/>
        <end position="296"/>
    </location>
</feature>
<accession>A0AAV2RG51</accession>
<keyword evidence="1" id="KW-0812">Transmembrane</keyword>
<feature type="transmembrane region" description="Helical" evidence="1">
    <location>
        <begin position="44"/>
        <end position="70"/>
    </location>
</feature>
<dbReference type="GO" id="GO:0019991">
    <property type="term" value="P:septate junction assembly"/>
    <property type="evidence" value="ECO:0007669"/>
    <property type="project" value="InterPro"/>
</dbReference>
<feature type="transmembrane region" description="Helical" evidence="1">
    <location>
        <begin position="208"/>
        <end position="227"/>
    </location>
</feature>
<feature type="transmembrane region" description="Helical" evidence="1">
    <location>
        <begin position="155"/>
        <end position="176"/>
    </location>
</feature>
<dbReference type="PANTHER" id="PTHR36692">
    <property type="entry name" value="PROTEIN SNAKESKIN"/>
    <property type="match status" value="1"/>
</dbReference>
<dbReference type="EMBL" id="CAXKWB010021097">
    <property type="protein sequence ID" value="CAL4122988.1"/>
    <property type="molecule type" value="Genomic_DNA"/>
</dbReference>
<sequence>KVGTISEKVADGDEDPSDKITIADFRKMGKHGIKKFLSKDSRPTYCCTAAWFFKIIELALLIASMSLFRFGAQAVLMEQDKAFFVMGTTLAATVTTSCLLLTYMLGHSYTAQNTHLEILLSFLMFTLTMSSGHAAMDTYNTRNAKNLQIMANYGFAAGACAVAVSLVYLADGRLAVITFFKNRVRSIAAESETNSPYITFQYFKNLTCILKFIQISMAITAMCLFRFGAKAQLLEGDRAFLFVGALVASITITSCLLLANLLGAFTILRKTHVEIVVNLVLFGLLLPAGCVAIMYYTPSNKEVFMKERAWQQVADLGLGSGISALVGSLAYLLDMAMALNQYFGTRDIVNRKPLTLMN</sequence>
<dbReference type="GO" id="GO:0005886">
    <property type="term" value="C:plasma membrane"/>
    <property type="evidence" value="ECO:0007669"/>
    <property type="project" value="TreeGrafter"/>
</dbReference>
<feature type="non-terminal residue" evidence="2">
    <location>
        <position position="1"/>
    </location>
</feature>
<keyword evidence="1" id="KW-0472">Membrane</keyword>
<keyword evidence="1" id="KW-1133">Transmembrane helix</keyword>
<dbReference type="PANTHER" id="PTHR36692:SF2">
    <property type="entry name" value="GEO12064P1"/>
    <property type="match status" value="1"/>
</dbReference>
<dbReference type="InterPro" id="IPR038976">
    <property type="entry name" value="Ssk"/>
</dbReference>
<feature type="transmembrane region" description="Helical" evidence="1">
    <location>
        <begin position="118"/>
        <end position="135"/>
    </location>
</feature>
<protein>
    <submittedName>
        <fullName evidence="2">Uncharacterized protein</fullName>
    </submittedName>
</protein>
<reference evidence="2 3" key="1">
    <citation type="submission" date="2024-05" db="EMBL/GenBank/DDBJ databases">
        <authorList>
            <person name="Wallberg A."/>
        </authorList>
    </citation>
    <scope>NUCLEOTIDE SEQUENCE [LARGE SCALE GENOMIC DNA]</scope>
</reference>
<evidence type="ECO:0000313" key="3">
    <source>
        <dbReference type="Proteomes" id="UP001497623"/>
    </source>
</evidence>
<proteinExistence type="predicted"/>
<gene>
    <name evidence="2" type="ORF">MNOR_LOCUS23685</name>
</gene>
<organism evidence="2 3">
    <name type="scientific">Meganyctiphanes norvegica</name>
    <name type="common">Northern krill</name>
    <name type="synonym">Thysanopoda norvegica</name>
    <dbReference type="NCBI Taxonomy" id="48144"/>
    <lineage>
        <taxon>Eukaryota</taxon>
        <taxon>Metazoa</taxon>
        <taxon>Ecdysozoa</taxon>
        <taxon>Arthropoda</taxon>
        <taxon>Crustacea</taxon>
        <taxon>Multicrustacea</taxon>
        <taxon>Malacostraca</taxon>
        <taxon>Eumalacostraca</taxon>
        <taxon>Eucarida</taxon>
        <taxon>Euphausiacea</taxon>
        <taxon>Euphausiidae</taxon>
        <taxon>Meganyctiphanes</taxon>
    </lineage>
</organism>
<name>A0AAV2RG51_MEGNR</name>
<evidence type="ECO:0000313" key="2">
    <source>
        <dbReference type="EMBL" id="CAL4122988.1"/>
    </source>
</evidence>
<dbReference type="Proteomes" id="UP001497623">
    <property type="component" value="Unassembled WGS sequence"/>
</dbReference>
<feature type="transmembrane region" description="Helical" evidence="1">
    <location>
        <begin position="239"/>
        <end position="263"/>
    </location>
</feature>
<dbReference type="AlphaFoldDB" id="A0AAV2RG51"/>
<comment type="caution">
    <text evidence="2">The sequence shown here is derived from an EMBL/GenBank/DDBJ whole genome shotgun (WGS) entry which is preliminary data.</text>
</comment>
<keyword evidence="3" id="KW-1185">Reference proteome</keyword>